<feature type="domain" description="Glycosyltransferase 2-like" evidence="3">
    <location>
        <begin position="335"/>
        <end position="516"/>
    </location>
</feature>
<organism evidence="4 5">
    <name type="scientific">Prorocentrum cordatum</name>
    <dbReference type="NCBI Taxonomy" id="2364126"/>
    <lineage>
        <taxon>Eukaryota</taxon>
        <taxon>Sar</taxon>
        <taxon>Alveolata</taxon>
        <taxon>Dinophyceae</taxon>
        <taxon>Prorocentrales</taxon>
        <taxon>Prorocentraceae</taxon>
        <taxon>Prorocentrum</taxon>
    </lineage>
</organism>
<protein>
    <recommendedName>
        <fullName evidence="3">Glycosyltransferase 2-like domain-containing protein</fullName>
    </recommendedName>
</protein>
<evidence type="ECO:0000259" key="3">
    <source>
        <dbReference type="Pfam" id="PF00535"/>
    </source>
</evidence>
<evidence type="ECO:0000256" key="2">
    <source>
        <dbReference type="SAM" id="MobiDB-lite"/>
    </source>
</evidence>
<dbReference type="Proteomes" id="UP001189429">
    <property type="component" value="Unassembled WGS sequence"/>
</dbReference>
<comment type="caution">
    <text evidence="4">The sequence shown here is derived from an EMBL/GenBank/DDBJ whole genome shotgun (WGS) entry which is preliminary data.</text>
</comment>
<reference evidence="4" key="1">
    <citation type="submission" date="2023-10" db="EMBL/GenBank/DDBJ databases">
        <authorList>
            <person name="Chen Y."/>
            <person name="Shah S."/>
            <person name="Dougan E. K."/>
            <person name="Thang M."/>
            <person name="Chan C."/>
        </authorList>
    </citation>
    <scope>NUCLEOTIDE SEQUENCE [LARGE SCALE GENOMIC DNA]</scope>
</reference>
<feature type="region of interest" description="Disordered" evidence="2">
    <location>
        <begin position="672"/>
        <end position="705"/>
    </location>
</feature>
<feature type="region of interest" description="Disordered" evidence="2">
    <location>
        <begin position="62"/>
        <end position="108"/>
    </location>
</feature>
<dbReference type="Gene3D" id="3.90.550.10">
    <property type="entry name" value="Spore Coat Polysaccharide Biosynthesis Protein SpsA, Chain A"/>
    <property type="match status" value="1"/>
</dbReference>
<accession>A0ABN9UP94</accession>
<evidence type="ECO:0000313" key="4">
    <source>
        <dbReference type="EMBL" id="CAK0861764.1"/>
    </source>
</evidence>
<keyword evidence="5" id="KW-1185">Reference proteome</keyword>
<dbReference type="PANTHER" id="PTHR11675:SF128">
    <property type="entry name" value="POLYPEPTIDE N-ACETYLGALACTOSAMINYLTRANSFERASE 13-RELATED"/>
    <property type="match status" value="1"/>
</dbReference>
<dbReference type="InterPro" id="IPR001173">
    <property type="entry name" value="Glyco_trans_2-like"/>
</dbReference>
<evidence type="ECO:0000256" key="1">
    <source>
        <dbReference type="ARBA" id="ARBA00023157"/>
    </source>
</evidence>
<dbReference type="EMBL" id="CAUYUJ010016092">
    <property type="protein sequence ID" value="CAK0861764.1"/>
    <property type="molecule type" value="Genomic_DNA"/>
</dbReference>
<dbReference type="Pfam" id="PF00535">
    <property type="entry name" value="Glycos_transf_2"/>
    <property type="match status" value="1"/>
</dbReference>
<dbReference type="PANTHER" id="PTHR11675">
    <property type="entry name" value="N-ACETYLGALACTOSAMINYLTRANSFERASE"/>
    <property type="match status" value="1"/>
</dbReference>
<feature type="compositionally biased region" description="Basic and acidic residues" evidence="2">
    <location>
        <begin position="672"/>
        <end position="691"/>
    </location>
</feature>
<proteinExistence type="predicted"/>
<keyword evidence="1" id="KW-1015">Disulfide bond</keyword>
<sequence length="717" mass="80002">MEPIPIPIPLPSSASPPLSISLNFSLPLSIPLCACAPQDEPDTPCCFAAGLPRTLSSSAVRPPLPLGFRARSPPPPARTSSPGDGRSLLNLRPRGFLPRGRPRAMPARPHHRAAWRGALAVGAALRAAHGSRHLAQLCGGHECTALEAPLLDYDPVEEKCRCIPHPCWDDNGRQHFCQDDVRHPFLAFSYDQSGGLQCRCSSIAQQNSVYLSKHVCAGQKCDQASFPVLDVDDGGECRCLAHPCWNDNGLNHSCSSTPRFPILNFRLDKEGSNVCECMAMWHPQGKNVLEDAAKEDEQRQAAQSNMEHGFPMPPDTRPRGCAKNITEDFSGLSVSVIIPWLAEKWYHMEATLKSLLYFTPDHLVTEFIFISDGNADSREVELKAISDKVRVLALRERVGLMVAKTKGVEMAKAPVLVFLEAHCIMNHGWLEPLLQRLKEDPKILAMPQLDIIPEDNFYQYRKNVPGYWRYEWNFNLIYSNPGGGLIKDSRTKSEPYLSPGTSGGIFAMRRDWFNHLGFFDEGMEQWGGDHIELTMKVWRCGGRIEVVPCSRIGHLFRTPAKRPYDVEVAQVVKNYARLARVWAGNYLDTFYKMKPEARAFEVPDLDELQRQHDELGCHSMDWYVQNVDIEMGWEADKVCIPGGDTRSGGCSGPSLAARSTIDQTMPREEYLQGRAKADASLEASRSGERRPGKAAPSWETGDETGLEAWAYEARLEL</sequence>
<gene>
    <name evidence="4" type="ORF">PCOR1329_LOCUS50338</name>
</gene>
<evidence type="ECO:0000313" key="5">
    <source>
        <dbReference type="Proteomes" id="UP001189429"/>
    </source>
</evidence>
<dbReference type="InterPro" id="IPR029044">
    <property type="entry name" value="Nucleotide-diphossugar_trans"/>
</dbReference>
<dbReference type="SUPFAM" id="SSF53448">
    <property type="entry name" value="Nucleotide-diphospho-sugar transferases"/>
    <property type="match status" value="1"/>
</dbReference>
<feature type="compositionally biased region" description="Low complexity" evidence="2">
    <location>
        <begin position="78"/>
        <end position="107"/>
    </location>
</feature>
<name>A0ABN9UP94_9DINO</name>